<feature type="transmembrane region" description="Helical" evidence="1">
    <location>
        <begin position="14"/>
        <end position="38"/>
    </location>
</feature>
<gene>
    <name evidence="2" type="ORF">DLD82_15920</name>
</gene>
<dbReference type="AlphaFoldDB" id="A0A2V2MVN8"/>
<organism evidence="2 3">
    <name type="scientific">Methanospirillum stamsii</name>
    <dbReference type="NCBI Taxonomy" id="1277351"/>
    <lineage>
        <taxon>Archaea</taxon>
        <taxon>Methanobacteriati</taxon>
        <taxon>Methanobacteriota</taxon>
        <taxon>Stenosarchaea group</taxon>
        <taxon>Methanomicrobia</taxon>
        <taxon>Methanomicrobiales</taxon>
        <taxon>Methanospirillaceae</taxon>
        <taxon>Methanospirillum</taxon>
    </lineage>
</organism>
<sequence>MIEKKPEKKNKKTIGGWTLLTVIWCGIRIMFLHGWFIMSMRVNNPFHSLHRIRSPFDVVNQPGRDGDRAVKVMLMPTENLHQKKRVLNFRIIGNDKPGKQV</sequence>
<name>A0A2V2MVN8_9EURY</name>
<dbReference type="EMBL" id="QGMZ01000044">
    <property type="protein sequence ID" value="PWR70295.1"/>
    <property type="molecule type" value="Genomic_DNA"/>
</dbReference>
<evidence type="ECO:0000256" key="1">
    <source>
        <dbReference type="SAM" id="Phobius"/>
    </source>
</evidence>
<proteinExistence type="predicted"/>
<dbReference type="Proteomes" id="UP000245934">
    <property type="component" value="Unassembled WGS sequence"/>
</dbReference>
<reference evidence="2 3" key="1">
    <citation type="submission" date="2018-05" db="EMBL/GenBank/DDBJ databases">
        <title>Draft genome of Methanospirillum stamsii Pt1.</title>
        <authorList>
            <person name="Dueholm M.S."/>
            <person name="Nielsen P.H."/>
            <person name="Bakmann L.F."/>
            <person name="Otzen D.E."/>
        </authorList>
    </citation>
    <scope>NUCLEOTIDE SEQUENCE [LARGE SCALE GENOMIC DNA]</scope>
    <source>
        <strain evidence="2 3">Pt1</strain>
    </source>
</reference>
<evidence type="ECO:0000313" key="2">
    <source>
        <dbReference type="EMBL" id="PWR70295.1"/>
    </source>
</evidence>
<keyword evidence="1" id="KW-0472">Membrane</keyword>
<keyword evidence="1" id="KW-1133">Transmembrane helix</keyword>
<comment type="caution">
    <text evidence="2">The sequence shown here is derived from an EMBL/GenBank/DDBJ whole genome shotgun (WGS) entry which is preliminary data.</text>
</comment>
<evidence type="ECO:0000313" key="3">
    <source>
        <dbReference type="Proteomes" id="UP000245934"/>
    </source>
</evidence>
<keyword evidence="3" id="KW-1185">Reference proteome</keyword>
<protein>
    <submittedName>
        <fullName evidence="2">Uncharacterized protein</fullName>
    </submittedName>
</protein>
<accession>A0A2V2MVN8</accession>
<keyword evidence="1" id="KW-0812">Transmembrane</keyword>